<gene>
    <name evidence="1" type="ORF">RRG08_057057</name>
</gene>
<proteinExistence type="predicted"/>
<protein>
    <submittedName>
        <fullName evidence="1">Uncharacterized protein</fullName>
    </submittedName>
</protein>
<dbReference type="EMBL" id="JAWDGP010004335">
    <property type="protein sequence ID" value="KAK3765180.1"/>
    <property type="molecule type" value="Genomic_DNA"/>
</dbReference>
<reference evidence="1" key="1">
    <citation type="journal article" date="2023" name="G3 (Bethesda)">
        <title>A reference genome for the long-term kleptoplast-retaining sea slug Elysia crispata morphotype clarki.</title>
        <authorList>
            <person name="Eastman K.E."/>
            <person name="Pendleton A.L."/>
            <person name="Shaikh M.A."/>
            <person name="Suttiyut T."/>
            <person name="Ogas R."/>
            <person name="Tomko P."/>
            <person name="Gavelis G."/>
            <person name="Widhalm J.R."/>
            <person name="Wisecaver J.H."/>
        </authorList>
    </citation>
    <scope>NUCLEOTIDE SEQUENCE</scope>
    <source>
        <strain evidence="1">ECLA1</strain>
    </source>
</reference>
<accession>A0AAE1DCR4</accession>
<organism evidence="1 2">
    <name type="scientific">Elysia crispata</name>
    <name type="common">lettuce slug</name>
    <dbReference type="NCBI Taxonomy" id="231223"/>
    <lineage>
        <taxon>Eukaryota</taxon>
        <taxon>Metazoa</taxon>
        <taxon>Spiralia</taxon>
        <taxon>Lophotrochozoa</taxon>
        <taxon>Mollusca</taxon>
        <taxon>Gastropoda</taxon>
        <taxon>Heterobranchia</taxon>
        <taxon>Euthyneura</taxon>
        <taxon>Panpulmonata</taxon>
        <taxon>Sacoglossa</taxon>
        <taxon>Placobranchoidea</taxon>
        <taxon>Plakobranchidae</taxon>
        <taxon>Elysia</taxon>
    </lineage>
</organism>
<dbReference type="AlphaFoldDB" id="A0AAE1DCR4"/>
<dbReference type="Proteomes" id="UP001283361">
    <property type="component" value="Unassembled WGS sequence"/>
</dbReference>
<name>A0AAE1DCR4_9GAST</name>
<keyword evidence="2" id="KW-1185">Reference proteome</keyword>
<comment type="caution">
    <text evidence="1">The sequence shown here is derived from an EMBL/GenBank/DDBJ whole genome shotgun (WGS) entry which is preliminary data.</text>
</comment>
<evidence type="ECO:0000313" key="1">
    <source>
        <dbReference type="EMBL" id="KAK3765180.1"/>
    </source>
</evidence>
<sequence>MTACSNEQPPLSAYRCSAATTLCWRPVTGTGVLLGTAAPFRLPLLRGHDIVHATRYRDRCPPRNSRPFPLTAPPRPHDVVLATRYRDREGTRLATTKTLRAEPLKKTDTEYRGVETAEIDEHPLVLGVSCSAIEDRYRVPRREGNR</sequence>
<evidence type="ECO:0000313" key="2">
    <source>
        <dbReference type="Proteomes" id="UP001283361"/>
    </source>
</evidence>